<organism evidence="2 3">
    <name type="scientific">Rhodohalobacter mucosus</name>
    <dbReference type="NCBI Taxonomy" id="2079485"/>
    <lineage>
        <taxon>Bacteria</taxon>
        <taxon>Pseudomonadati</taxon>
        <taxon>Balneolota</taxon>
        <taxon>Balneolia</taxon>
        <taxon>Balneolales</taxon>
        <taxon>Balneolaceae</taxon>
        <taxon>Rhodohalobacter</taxon>
    </lineage>
</organism>
<dbReference type="Proteomes" id="UP000245533">
    <property type="component" value="Unassembled WGS sequence"/>
</dbReference>
<evidence type="ECO:0000259" key="1">
    <source>
        <dbReference type="Pfam" id="PF03190"/>
    </source>
</evidence>
<keyword evidence="3" id="KW-1185">Reference proteome</keyword>
<evidence type="ECO:0000313" key="2">
    <source>
        <dbReference type="EMBL" id="PWN05899.1"/>
    </source>
</evidence>
<feature type="domain" description="Spermatogenesis-associated protein 20-like TRX" evidence="1">
    <location>
        <begin position="31"/>
        <end position="134"/>
    </location>
</feature>
<reference evidence="2 3" key="1">
    <citation type="submission" date="2018-05" db="EMBL/GenBank/DDBJ databases">
        <title>Rhodohalobacter halophilus gen. nov., sp. nov., a moderately halophilic member of the family Balneolaceae.</title>
        <authorList>
            <person name="Liu Z.-W."/>
        </authorList>
    </citation>
    <scope>NUCLEOTIDE SEQUENCE [LARGE SCALE GENOMIC DNA]</scope>
    <source>
        <strain evidence="2 3">8A47</strain>
    </source>
</reference>
<dbReference type="RefSeq" id="WP_109647341.1">
    <property type="nucleotide sequence ID" value="NZ_QGGB01000008.1"/>
</dbReference>
<dbReference type="EMBL" id="QGGB01000008">
    <property type="protein sequence ID" value="PWN05899.1"/>
    <property type="molecule type" value="Genomic_DNA"/>
</dbReference>
<evidence type="ECO:0000313" key="3">
    <source>
        <dbReference type="Proteomes" id="UP000245533"/>
    </source>
</evidence>
<dbReference type="AlphaFoldDB" id="A0A316TRI2"/>
<dbReference type="InterPro" id="IPR036249">
    <property type="entry name" value="Thioredoxin-like_sf"/>
</dbReference>
<gene>
    <name evidence="2" type="ORF">DDZ15_11985</name>
</gene>
<dbReference type="Gene3D" id="3.40.30.10">
    <property type="entry name" value="Glutaredoxin"/>
    <property type="match status" value="1"/>
</dbReference>
<sequence>MSRKALIGIFIAAFLAVFAYYSFIQVIPKEIENEPDWQPLNLAIDQASNGEKYILVDIFEVGCQWCRKMSREVYPSPTIRAILDRDFVSVKINGNSESLITYKGEEMMEKEFAALMGVTAFPFTVVLDNEGNVVDRRRGYMDTQSLSRFLKDALAEEVSP</sequence>
<dbReference type="OrthoDB" id="120730at2"/>
<dbReference type="Pfam" id="PF03190">
    <property type="entry name" value="Thioredox_DsbH"/>
    <property type="match status" value="1"/>
</dbReference>
<dbReference type="InterPro" id="IPR004879">
    <property type="entry name" value="Ssp411-like_TRX"/>
</dbReference>
<proteinExistence type="predicted"/>
<dbReference type="SUPFAM" id="SSF52833">
    <property type="entry name" value="Thioredoxin-like"/>
    <property type="match status" value="1"/>
</dbReference>
<protein>
    <recommendedName>
        <fullName evidence="1">Spermatogenesis-associated protein 20-like TRX domain-containing protein</fullName>
    </recommendedName>
</protein>
<name>A0A316TRI2_9BACT</name>
<comment type="caution">
    <text evidence="2">The sequence shown here is derived from an EMBL/GenBank/DDBJ whole genome shotgun (WGS) entry which is preliminary data.</text>
</comment>
<accession>A0A316TRI2</accession>